<evidence type="ECO:0000313" key="2">
    <source>
        <dbReference type="Proteomes" id="UP001162972"/>
    </source>
</evidence>
<accession>A0AAD6NXL7</accession>
<reference evidence="1 2" key="1">
    <citation type="journal article" date="2023" name="Int. J. Mol. Sci.">
        <title>De Novo Assembly and Annotation of 11 Diverse Shrub Willow (Salix) Genomes Reveals Novel Gene Organization in Sex-Linked Regions.</title>
        <authorList>
            <person name="Hyden B."/>
            <person name="Feng K."/>
            <person name="Yates T.B."/>
            <person name="Jawdy S."/>
            <person name="Cereghino C."/>
            <person name="Smart L.B."/>
            <person name="Muchero W."/>
        </authorList>
    </citation>
    <scope>NUCLEOTIDE SEQUENCE [LARGE SCALE GENOMIC DNA]</scope>
    <source>
        <tissue evidence="1">Shoot tip</tissue>
    </source>
</reference>
<comment type="caution">
    <text evidence="1">The sequence shown here is derived from an EMBL/GenBank/DDBJ whole genome shotgun (WGS) entry which is preliminary data.</text>
</comment>
<sequence>MENNQNCWAGCFPCSLLKLPKLADINHSSTFLAGVGIQNAGSSGAEEVHLSSLLGRFSASNILLGSYNPEYHPANVKHTENEISAVEEKAEDMVKDSLALTSIGEANSDFFSRNEDTDENVSCKTSLTKISMSSFPSGFLPMMAFEVGSRSMISPITFEDLNPPSQMLVEILCEEQGFFLEIANSIRGLGLTILKGVMEARNDNMWARLQ</sequence>
<dbReference type="PANTHER" id="PTHR46196">
    <property type="entry name" value="TRANSCRIPTION FACTOR BHLH155-LIKE ISOFORM X1-RELATED"/>
    <property type="match status" value="1"/>
</dbReference>
<proteinExistence type="predicted"/>
<gene>
    <name evidence="1" type="ORF">OIU84_008493</name>
</gene>
<keyword evidence="2" id="KW-1185">Reference proteome</keyword>
<dbReference type="Proteomes" id="UP001162972">
    <property type="component" value="Chromosome 9"/>
</dbReference>
<dbReference type="EMBL" id="JAPFFJ010000015">
    <property type="protein sequence ID" value="KAJ6408805.1"/>
    <property type="molecule type" value="Genomic_DNA"/>
</dbReference>
<dbReference type="InterPro" id="IPR043561">
    <property type="entry name" value="LHW-like"/>
</dbReference>
<dbReference type="PANTHER" id="PTHR46196:SF4">
    <property type="entry name" value="TRANSCRIPTION FACTOR LHW"/>
    <property type="match status" value="1"/>
</dbReference>
<dbReference type="AlphaFoldDB" id="A0AAD6NXL7"/>
<evidence type="ECO:0000313" key="1">
    <source>
        <dbReference type="EMBL" id="KAJ6408805.1"/>
    </source>
</evidence>
<name>A0AAD6NXL7_9ROSI</name>
<protein>
    <submittedName>
        <fullName evidence="1">Uncharacterized protein</fullName>
    </submittedName>
</protein>
<dbReference type="GO" id="GO:0003700">
    <property type="term" value="F:DNA-binding transcription factor activity"/>
    <property type="evidence" value="ECO:0007669"/>
    <property type="project" value="InterPro"/>
</dbReference>
<organism evidence="1 2">
    <name type="scientific">Salix udensis</name>
    <dbReference type="NCBI Taxonomy" id="889485"/>
    <lineage>
        <taxon>Eukaryota</taxon>
        <taxon>Viridiplantae</taxon>
        <taxon>Streptophyta</taxon>
        <taxon>Embryophyta</taxon>
        <taxon>Tracheophyta</taxon>
        <taxon>Spermatophyta</taxon>
        <taxon>Magnoliopsida</taxon>
        <taxon>eudicotyledons</taxon>
        <taxon>Gunneridae</taxon>
        <taxon>Pentapetalae</taxon>
        <taxon>rosids</taxon>
        <taxon>fabids</taxon>
        <taxon>Malpighiales</taxon>
        <taxon>Salicaceae</taxon>
        <taxon>Saliceae</taxon>
        <taxon>Salix</taxon>
    </lineage>
</organism>